<dbReference type="EMBL" id="CM008978">
    <property type="protein sequence ID" value="PNW70241.1"/>
    <property type="molecule type" value="Genomic_DNA"/>
</dbReference>
<keyword evidence="3" id="KW-1185">Reference proteome</keyword>
<feature type="coiled-coil region" evidence="1">
    <location>
        <begin position="21"/>
        <end position="52"/>
    </location>
</feature>
<sequence>MRGGRIIDRELRRLQFGQQRLQVGQRRIQQQLRQLRQQQQQLQQQMQQMQLQGLQQLQLIQQQLQQIQGQMQGQQGIAEARAMAARALNATLALNAPLGQVPITAGAAHLVGTVPPNYPATGNALLDLTGPEATALLLAYGRPTAGSRDAKIQRLANHLGVQYHA</sequence>
<evidence type="ECO:0000313" key="2">
    <source>
        <dbReference type="EMBL" id="PNW70241.1"/>
    </source>
</evidence>
<dbReference type="InParanoid" id="A0A2K3CPL9"/>
<dbReference type="KEGG" id="cre:CHLRE_17g711600v5"/>
<reference evidence="2 3" key="1">
    <citation type="journal article" date="2007" name="Science">
        <title>The Chlamydomonas genome reveals the evolution of key animal and plant functions.</title>
        <authorList>
            <person name="Merchant S.S."/>
            <person name="Prochnik S.E."/>
            <person name="Vallon O."/>
            <person name="Harris E.H."/>
            <person name="Karpowicz S.J."/>
            <person name="Witman G.B."/>
            <person name="Terry A."/>
            <person name="Salamov A."/>
            <person name="Fritz-Laylin L.K."/>
            <person name="Marechal-Drouard L."/>
            <person name="Marshall W.F."/>
            <person name="Qu L.H."/>
            <person name="Nelson D.R."/>
            <person name="Sanderfoot A.A."/>
            <person name="Spalding M.H."/>
            <person name="Kapitonov V.V."/>
            <person name="Ren Q."/>
            <person name="Ferris P."/>
            <person name="Lindquist E."/>
            <person name="Shapiro H."/>
            <person name="Lucas S.M."/>
            <person name="Grimwood J."/>
            <person name="Schmutz J."/>
            <person name="Cardol P."/>
            <person name="Cerutti H."/>
            <person name="Chanfreau G."/>
            <person name="Chen C.L."/>
            <person name="Cognat V."/>
            <person name="Croft M.T."/>
            <person name="Dent R."/>
            <person name="Dutcher S."/>
            <person name="Fernandez E."/>
            <person name="Fukuzawa H."/>
            <person name="Gonzalez-Ballester D."/>
            <person name="Gonzalez-Halphen D."/>
            <person name="Hallmann A."/>
            <person name="Hanikenne M."/>
            <person name="Hippler M."/>
            <person name="Inwood W."/>
            <person name="Jabbari K."/>
            <person name="Kalanon M."/>
            <person name="Kuras R."/>
            <person name="Lefebvre P.A."/>
            <person name="Lemaire S.D."/>
            <person name="Lobanov A.V."/>
            <person name="Lohr M."/>
            <person name="Manuell A."/>
            <person name="Meier I."/>
            <person name="Mets L."/>
            <person name="Mittag M."/>
            <person name="Mittelmeier T."/>
            <person name="Moroney J.V."/>
            <person name="Moseley J."/>
            <person name="Napoli C."/>
            <person name="Nedelcu A.M."/>
            <person name="Niyogi K."/>
            <person name="Novoselov S.V."/>
            <person name="Paulsen I.T."/>
            <person name="Pazour G."/>
            <person name="Purton S."/>
            <person name="Ral J.P."/>
            <person name="Riano-Pachon D.M."/>
            <person name="Riekhof W."/>
            <person name="Rymarquis L."/>
            <person name="Schroda M."/>
            <person name="Stern D."/>
            <person name="Umen J."/>
            <person name="Willows R."/>
            <person name="Wilson N."/>
            <person name="Zimmer S.L."/>
            <person name="Allmer J."/>
            <person name="Balk J."/>
            <person name="Bisova K."/>
            <person name="Chen C.J."/>
            <person name="Elias M."/>
            <person name="Gendler K."/>
            <person name="Hauser C."/>
            <person name="Lamb M.R."/>
            <person name="Ledford H."/>
            <person name="Long J.C."/>
            <person name="Minagawa J."/>
            <person name="Page M.D."/>
            <person name="Pan J."/>
            <person name="Pootakham W."/>
            <person name="Roje S."/>
            <person name="Rose A."/>
            <person name="Stahlberg E."/>
            <person name="Terauchi A.M."/>
            <person name="Yang P."/>
            <person name="Ball S."/>
            <person name="Bowler C."/>
            <person name="Dieckmann C.L."/>
            <person name="Gladyshev V.N."/>
            <person name="Green P."/>
            <person name="Jorgensen R."/>
            <person name="Mayfield S."/>
            <person name="Mueller-Roeber B."/>
            <person name="Rajamani S."/>
            <person name="Sayre R.T."/>
            <person name="Brokstein P."/>
            <person name="Dubchak I."/>
            <person name="Goodstein D."/>
            <person name="Hornick L."/>
            <person name="Huang Y.W."/>
            <person name="Jhaveri J."/>
            <person name="Luo Y."/>
            <person name="Martinez D."/>
            <person name="Ngau W.C."/>
            <person name="Otillar B."/>
            <person name="Poliakov A."/>
            <person name="Porter A."/>
            <person name="Szajkowski L."/>
            <person name="Werner G."/>
            <person name="Zhou K."/>
            <person name="Grigoriev I.V."/>
            <person name="Rokhsar D.S."/>
            <person name="Grossman A.R."/>
        </authorList>
    </citation>
    <scope>NUCLEOTIDE SEQUENCE [LARGE SCALE GENOMIC DNA]</scope>
    <source>
        <strain evidence="3">CC-503</strain>
    </source>
</reference>
<dbReference type="OrthoDB" id="560069at2759"/>
<name>A0A2K3CPL9_CHLRE</name>
<accession>A0A2K3CPL9</accession>
<protein>
    <submittedName>
        <fullName evidence="2">Uncharacterized protein</fullName>
    </submittedName>
</protein>
<dbReference type="Gramene" id="PNW70241">
    <property type="protein sequence ID" value="PNW70241"/>
    <property type="gene ID" value="CHLRE_17g711600v5"/>
</dbReference>
<organism evidence="2 3">
    <name type="scientific">Chlamydomonas reinhardtii</name>
    <name type="common">Chlamydomonas smithii</name>
    <dbReference type="NCBI Taxonomy" id="3055"/>
    <lineage>
        <taxon>Eukaryota</taxon>
        <taxon>Viridiplantae</taxon>
        <taxon>Chlorophyta</taxon>
        <taxon>core chlorophytes</taxon>
        <taxon>Chlorophyceae</taxon>
        <taxon>CS clade</taxon>
        <taxon>Chlamydomonadales</taxon>
        <taxon>Chlamydomonadaceae</taxon>
        <taxon>Chlamydomonas</taxon>
    </lineage>
</organism>
<gene>
    <name evidence="2" type="ORF">CHLRE_17g711600v5</name>
</gene>
<evidence type="ECO:0000256" key="1">
    <source>
        <dbReference type="SAM" id="Coils"/>
    </source>
</evidence>
<proteinExistence type="predicted"/>
<dbReference type="Proteomes" id="UP000006906">
    <property type="component" value="Chromosome 17"/>
</dbReference>
<dbReference type="RefSeq" id="XP_042914552.1">
    <property type="nucleotide sequence ID" value="XM_043072093.1"/>
</dbReference>
<dbReference type="GeneID" id="66056962"/>
<keyword evidence="1" id="KW-0175">Coiled coil</keyword>
<dbReference type="AlphaFoldDB" id="A0A2K3CPL9"/>
<evidence type="ECO:0000313" key="3">
    <source>
        <dbReference type="Proteomes" id="UP000006906"/>
    </source>
</evidence>